<organism evidence="8 9">
    <name type="scientific">Blattamonas nauphoetae</name>
    <dbReference type="NCBI Taxonomy" id="2049346"/>
    <lineage>
        <taxon>Eukaryota</taxon>
        <taxon>Metamonada</taxon>
        <taxon>Preaxostyla</taxon>
        <taxon>Oxymonadida</taxon>
        <taxon>Blattamonas</taxon>
    </lineage>
</organism>
<evidence type="ECO:0000256" key="1">
    <source>
        <dbReference type="ARBA" id="ARBA00022679"/>
    </source>
</evidence>
<dbReference type="InterPro" id="IPR019956">
    <property type="entry name" value="Ubiquitin_dom"/>
</dbReference>
<dbReference type="EMBL" id="JARBJD010000067">
    <property type="protein sequence ID" value="KAK2955403.1"/>
    <property type="molecule type" value="Genomic_DNA"/>
</dbReference>
<feature type="domain" description="Ubiquitin-like" evidence="7">
    <location>
        <begin position="489"/>
        <end position="563"/>
    </location>
</feature>
<dbReference type="Gene3D" id="1.10.510.10">
    <property type="entry name" value="Transferase(Phosphotransferase) domain 1"/>
    <property type="match status" value="1"/>
</dbReference>
<dbReference type="CDD" id="cd00180">
    <property type="entry name" value="PKc"/>
    <property type="match status" value="1"/>
</dbReference>
<evidence type="ECO:0000313" key="9">
    <source>
        <dbReference type="Proteomes" id="UP001281761"/>
    </source>
</evidence>
<dbReference type="InterPro" id="IPR011009">
    <property type="entry name" value="Kinase-like_dom_sf"/>
</dbReference>
<dbReference type="Proteomes" id="UP001281761">
    <property type="component" value="Unassembled WGS sequence"/>
</dbReference>
<comment type="caution">
    <text evidence="8">The sequence shown here is derived from an EMBL/GenBank/DDBJ whole genome shotgun (WGS) entry which is preliminary data.</text>
</comment>
<sequence length="563" mass="61644">MPKLTTSQPHQSRIDPPVTAPNYDPLSRVLIGTGSAGSVFEMRKAGLFNSHAVKIVPKSPSGDQDEFQRQVALNTKFQHFNIVRRFLISSDKDSYVFGMERLGGNLSTFLEDKPTHPRPGLAAICSVLSGIVEALSFLESRSQGYGALHPGNILIGRDNCGVLGDFIFTPPSLTKPQDVESGRCAYLAPELVGGPGTAVVTSRSDVWSFGVIVMESVVGVNPFKGVSSTILRTRVNSFDLEGFVESLNEAEKSRMTPALKQLLSECLQITPTDRTTFSSIRRHCLLRSLLTTQDEVNTFNEAIIQHQQAHLSQSIFAPSFGSETRAVDVIGGSSGVRRSYHPRTIPFHPQMLMGSVFTLVSPLPSQELDSVGTILVDGHVISPDTTFAEAGVTSESVITVFPDAAPDSHIFIVMPGTRFCIMEYSEVHHRMNAGAFLHDCFESLGRSIEKYTLHGEDGRLIDLRQTMMGNEVRAGSVITIRSIADESVVFVKTLAGKTVRIEVDLHTDTGADLKRLLYKLEGIPPDQQRLIFAGRQFEDHDLLSSFGVKPESTITLFLRLRGG</sequence>
<evidence type="ECO:0000259" key="6">
    <source>
        <dbReference type="PROSITE" id="PS50011"/>
    </source>
</evidence>
<dbReference type="InterPro" id="IPR000626">
    <property type="entry name" value="Ubiquitin-like_dom"/>
</dbReference>
<accession>A0ABQ9XVA1</accession>
<gene>
    <name evidence="8" type="ORF">BLNAU_9631</name>
</gene>
<keyword evidence="2" id="KW-0547">Nucleotide-binding</keyword>
<protein>
    <submittedName>
        <fullName evidence="8">Ubiquitin family protein</fullName>
    </submittedName>
</protein>
<dbReference type="PRINTS" id="PR00348">
    <property type="entry name" value="UBIQUITIN"/>
</dbReference>
<dbReference type="InterPro" id="IPR000719">
    <property type="entry name" value="Prot_kinase_dom"/>
</dbReference>
<dbReference type="SMART" id="SM00213">
    <property type="entry name" value="UBQ"/>
    <property type="match status" value="1"/>
</dbReference>
<name>A0ABQ9XVA1_9EUKA</name>
<evidence type="ECO:0000259" key="7">
    <source>
        <dbReference type="PROSITE" id="PS50053"/>
    </source>
</evidence>
<dbReference type="InterPro" id="IPR019954">
    <property type="entry name" value="Ubiquitin_CS"/>
</dbReference>
<keyword evidence="9" id="KW-1185">Reference proteome</keyword>
<evidence type="ECO:0000256" key="5">
    <source>
        <dbReference type="SAM" id="MobiDB-lite"/>
    </source>
</evidence>
<dbReference type="PROSITE" id="PS50011">
    <property type="entry name" value="PROTEIN_KINASE_DOM"/>
    <property type="match status" value="1"/>
</dbReference>
<dbReference type="InterPro" id="IPR029071">
    <property type="entry name" value="Ubiquitin-like_domsf"/>
</dbReference>
<dbReference type="PANTHER" id="PTHR44329">
    <property type="entry name" value="SERINE/THREONINE-PROTEIN KINASE TNNI3K-RELATED"/>
    <property type="match status" value="1"/>
</dbReference>
<keyword evidence="4" id="KW-0067">ATP-binding</keyword>
<proteinExistence type="predicted"/>
<dbReference type="SUPFAM" id="SSF56112">
    <property type="entry name" value="Protein kinase-like (PK-like)"/>
    <property type="match status" value="1"/>
</dbReference>
<dbReference type="Gene3D" id="3.10.20.90">
    <property type="entry name" value="Phosphatidylinositol 3-kinase Catalytic Subunit, Chain A, domain 1"/>
    <property type="match status" value="1"/>
</dbReference>
<keyword evidence="3" id="KW-0418">Kinase</keyword>
<dbReference type="SUPFAM" id="SSF54236">
    <property type="entry name" value="Ubiquitin-like"/>
    <property type="match status" value="1"/>
</dbReference>
<reference evidence="8 9" key="1">
    <citation type="journal article" date="2022" name="bioRxiv">
        <title>Genomics of Preaxostyla Flagellates Illuminates Evolutionary Transitions and the Path Towards Mitochondrial Loss.</title>
        <authorList>
            <person name="Novak L.V.F."/>
            <person name="Treitli S.C."/>
            <person name="Pyrih J."/>
            <person name="Halakuc P."/>
            <person name="Pipaliya S.V."/>
            <person name="Vacek V."/>
            <person name="Brzon O."/>
            <person name="Soukal P."/>
            <person name="Eme L."/>
            <person name="Dacks J.B."/>
            <person name="Karnkowska A."/>
            <person name="Elias M."/>
            <person name="Hampl V."/>
        </authorList>
    </citation>
    <scope>NUCLEOTIDE SEQUENCE [LARGE SCALE GENOMIC DNA]</scope>
    <source>
        <strain evidence="8">NAU3</strain>
        <tissue evidence="8">Gut</tissue>
    </source>
</reference>
<evidence type="ECO:0000256" key="2">
    <source>
        <dbReference type="ARBA" id="ARBA00022741"/>
    </source>
</evidence>
<evidence type="ECO:0000256" key="3">
    <source>
        <dbReference type="ARBA" id="ARBA00022777"/>
    </source>
</evidence>
<dbReference type="Pfam" id="PF00069">
    <property type="entry name" value="Pkinase"/>
    <property type="match status" value="1"/>
</dbReference>
<dbReference type="PROSITE" id="PS00299">
    <property type="entry name" value="UBIQUITIN_1"/>
    <property type="match status" value="1"/>
</dbReference>
<dbReference type="Pfam" id="PF00240">
    <property type="entry name" value="ubiquitin"/>
    <property type="match status" value="1"/>
</dbReference>
<dbReference type="PANTHER" id="PTHR44329:SF288">
    <property type="entry name" value="MITOGEN-ACTIVATED PROTEIN KINASE KINASE KINASE 20"/>
    <property type="match status" value="1"/>
</dbReference>
<feature type="domain" description="Protein kinase" evidence="6">
    <location>
        <begin position="25"/>
        <end position="286"/>
    </location>
</feature>
<evidence type="ECO:0000313" key="8">
    <source>
        <dbReference type="EMBL" id="KAK2955403.1"/>
    </source>
</evidence>
<evidence type="ECO:0000256" key="4">
    <source>
        <dbReference type="ARBA" id="ARBA00022840"/>
    </source>
</evidence>
<feature type="compositionally biased region" description="Polar residues" evidence="5">
    <location>
        <begin position="1"/>
        <end position="11"/>
    </location>
</feature>
<keyword evidence="1" id="KW-0808">Transferase</keyword>
<dbReference type="PROSITE" id="PS50053">
    <property type="entry name" value="UBIQUITIN_2"/>
    <property type="match status" value="1"/>
</dbReference>
<feature type="region of interest" description="Disordered" evidence="5">
    <location>
        <begin position="1"/>
        <end position="21"/>
    </location>
</feature>
<dbReference type="InterPro" id="IPR051681">
    <property type="entry name" value="Ser/Thr_Kinases-Pseudokinases"/>
</dbReference>